<feature type="region of interest" description="Disordered" evidence="1">
    <location>
        <begin position="106"/>
        <end position="137"/>
    </location>
</feature>
<feature type="compositionally biased region" description="Basic residues" evidence="1">
    <location>
        <begin position="291"/>
        <end position="303"/>
    </location>
</feature>
<dbReference type="EMBL" id="MNBE01000647">
    <property type="protein sequence ID" value="OKP00350.1"/>
    <property type="molecule type" value="Genomic_DNA"/>
</dbReference>
<comment type="caution">
    <text evidence="2">The sequence shown here is derived from an EMBL/GenBank/DDBJ whole genome shotgun (WGS) entry which is preliminary data.</text>
</comment>
<accession>A0A1Q5TJF2</accession>
<keyword evidence="3" id="KW-1185">Reference proteome</keyword>
<name>A0A1Q5TJF2_9EURO</name>
<dbReference type="AlphaFoldDB" id="A0A1Q5TJF2"/>
<feature type="region of interest" description="Disordered" evidence="1">
    <location>
        <begin position="362"/>
        <end position="481"/>
    </location>
</feature>
<dbReference type="OrthoDB" id="5421971at2759"/>
<evidence type="ECO:0000256" key="1">
    <source>
        <dbReference type="SAM" id="MobiDB-lite"/>
    </source>
</evidence>
<reference evidence="2 3" key="1">
    <citation type="submission" date="2016-10" db="EMBL/GenBank/DDBJ databases">
        <title>Genome sequence of the ascomycete fungus Penicillium subrubescens.</title>
        <authorList>
            <person name="De Vries R.P."/>
            <person name="Peng M."/>
            <person name="Dilokpimol A."/>
            <person name="Hilden K."/>
            <person name="Makela M.R."/>
            <person name="Grigoriev I."/>
            <person name="Riley R."/>
            <person name="Granchi Z."/>
        </authorList>
    </citation>
    <scope>NUCLEOTIDE SEQUENCE [LARGE SCALE GENOMIC DNA]</scope>
    <source>
        <strain evidence="2 3">CBS 132785</strain>
    </source>
</reference>
<evidence type="ECO:0000313" key="3">
    <source>
        <dbReference type="Proteomes" id="UP000186955"/>
    </source>
</evidence>
<feature type="compositionally biased region" description="Basic and acidic residues" evidence="1">
    <location>
        <begin position="471"/>
        <end position="481"/>
    </location>
</feature>
<feature type="compositionally biased region" description="Basic and acidic residues" evidence="1">
    <location>
        <begin position="326"/>
        <end position="341"/>
    </location>
</feature>
<evidence type="ECO:0000313" key="2">
    <source>
        <dbReference type="EMBL" id="OKP00350.1"/>
    </source>
</evidence>
<feature type="compositionally biased region" description="Low complexity" evidence="1">
    <location>
        <begin position="222"/>
        <end position="234"/>
    </location>
</feature>
<protein>
    <submittedName>
        <fullName evidence="2">Uncharacterized protein</fullName>
    </submittedName>
</protein>
<feature type="compositionally biased region" description="Polar residues" evidence="1">
    <location>
        <begin position="418"/>
        <end position="430"/>
    </location>
</feature>
<feature type="region of interest" description="Disordered" evidence="1">
    <location>
        <begin position="176"/>
        <end position="195"/>
    </location>
</feature>
<sequence>MMRPRDPRIRQRINQISHNLESANESAQEGLYTFSQNYLSPCLANIGNCVQTCTAPCLPSREDQLRRRRRGRAEASFDFYDDWDNEEGEESLLGWGTGELDRLLAGSGLARGGGSAEQPRRPRKMSYGTRQTRRRSTVHIPDTRADPTVIPSSSLIGFLERFPWRFGARGVKYRPSAADLQEHPGSHRRHEPEDEPLMEAAEDDGDFVSYQNKGRERSGTQSSRGTSNSLSSRGDLFPSDEEEDAVPLDDEFALVFGRRNTGLESDDQSGTKPEMVRSASGTSSLGDASSKKSKRKKKKKRSSTKTTMSADQDGVYSIGTPSTADLKMEEEQVAREEESMVQKKRLAAQELALKRGLEPSSADMVRYSQPPGLQMNDGLNFVSQSPKTTIPTNQATEPSPTHSPQMAARDQISKGHIRQSSDSSAHQYSVDQIEPFPPFPLPASSLPTDSPGTAVASPRPGSLNADSGTENAREADDEAPH</sequence>
<feature type="region of interest" description="Disordered" evidence="1">
    <location>
        <begin position="205"/>
        <end position="341"/>
    </location>
</feature>
<dbReference type="Proteomes" id="UP000186955">
    <property type="component" value="Unassembled WGS sequence"/>
</dbReference>
<gene>
    <name evidence="2" type="ORF">PENSUB_7807</name>
</gene>
<feature type="compositionally biased region" description="Polar residues" evidence="1">
    <location>
        <begin position="381"/>
        <end position="404"/>
    </location>
</feature>
<feature type="compositionally biased region" description="Acidic residues" evidence="1">
    <location>
        <begin position="238"/>
        <end position="252"/>
    </location>
</feature>
<dbReference type="STRING" id="1316194.A0A1Q5TJF2"/>
<organism evidence="2 3">
    <name type="scientific">Penicillium subrubescens</name>
    <dbReference type="NCBI Taxonomy" id="1316194"/>
    <lineage>
        <taxon>Eukaryota</taxon>
        <taxon>Fungi</taxon>
        <taxon>Dikarya</taxon>
        <taxon>Ascomycota</taxon>
        <taxon>Pezizomycotina</taxon>
        <taxon>Eurotiomycetes</taxon>
        <taxon>Eurotiomycetidae</taxon>
        <taxon>Eurotiales</taxon>
        <taxon>Aspergillaceae</taxon>
        <taxon>Penicillium</taxon>
    </lineage>
</organism>
<proteinExistence type="predicted"/>